<proteinExistence type="predicted"/>
<feature type="signal peptide" evidence="1">
    <location>
        <begin position="1"/>
        <end position="20"/>
    </location>
</feature>
<accession>A0A238L6M0</accession>
<evidence type="ECO:0000313" key="3">
    <source>
        <dbReference type="Proteomes" id="UP000207598"/>
    </source>
</evidence>
<organism evidence="2 3">
    <name type="scientific">Maliponia aquimaris</name>
    <dbReference type="NCBI Taxonomy" id="1673631"/>
    <lineage>
        <taxon>Bacteria</taxon>
        <taxon>Pseudomonadati</taxon>
        <taxon>Pseudomonadota</taxon>
        <taxon>Alphaproteobacteria</taxon>
        <taxon>Rhodobacterales</taxon>
        <taxon>Paracoccaceae</taxon>
        <taxon>Maliponia</taxon>
    </lineage>
</organism>
<feature type="chain" id="PRO_5013122287" evidence="1">
    <location>
        <begin position="21"/>
        <end position="106"/>
    </location>
</feature>
<keyword evidence="1" id="KW-0732">Signal</keyword>
<keyword evidence="3" id="KW-1185">Reference proteome</keyword>
<dbReference type="OrthoDB" id="7274522at2"/>
<evidence type="ECO:0000256" key="1">
    <source>
        <dbReference type="SAM" id="SignalP"/>
    </source>
</evidence>
<dbReference type="EMBL" id="FXYF01000027">
    <property type="protein sequence ID" value="SMX50763.1"/>
    <property type="molecule type" value="Genomic_DNA"/>
</dbReference>
<gene>
    <name evidence="2" type="ORF">MAA8898_04974</name>
</gene>
<dbReference type="RefSeq" id="WP_094023681.1">
    <property type="nucleotide sequence ID" value="NZ_FXYF01000027.1"/>
</dbReference>
<evidence type="ECO:0000313" key="2">
    <source>
        <dbReference type="EMBL" id="SMX50763.1"/>
    </source>
</evidence>
<name>A0A238L6M0_9RHOB</name>
<reference evidence="2 3" key="1">
    <citation type="submission" date="2017-05" db="EMBL/GenBank/DDBJ databases">
        <authorList>
            <person name="Song R."/>
            <person name="Chenine A.L."/>
            <person name="Ruprecht R.M."/>
        </authorList>
    </citation>
    <scope>NUCLEOTIDE SEQUENCE [LARGE SCALE GENOMIC DNA]</scope>
    <source>
        <strain evidence="2 3">CECT 8898</strain>
    </source>
</reference>
<sequence length="106" mass="11477">MTPTLRTTLAALVLATPAFASGPGEHSPGSGDVTYLGDARLTYEVFEQAVTHVDLENCPAQFDPDVVFCRMTLANEMANVFVFSFADDQPLLAVKAYALDSEFLPF</sequence>
<dbReference type="AlphaFoldDB" id="A0A238L6M0"/>
<protein>
    <submittedName>
        <fullName evidence="2">Uncharacterized protein</fullName>
    </submittedName>
</protein>
<dbReference type="Proteomes" id="UP000207598">
    <property type="component" value="Unassembled WGS sequence"/>
</dbReference>